<dbReference type="AlphaFoldDB" id="A0AAD8C379"/>
<evidence type="ECO:0000256" key="10">
    <source>
        <dbReference type="ARBA" id="ARBA00023049"/>
    </source>
</evidence>
<comment type="subcellular location">
    <subcellularLocation>
        <location evidence="13">Cell membrane</location>
        <topology evidence="13">Single-pass type I membrane protein</topology>
    </subcellularLocation>
    <subcellularLocation>
        <location evidence="2">Membrane</location>
        <topology evidence="2">Single-pass type I membrane protein</topology>
    </subcellularLocation>
</comment>
<evidence type="ECO:0000256" key="4">
    <source>
        <dbReference type="ARBA" id="ARBA00022670"/>
    </source>
</evidence>
<sequence length="436" mass="50421">MLSWWLVSLFLIGIFLRPLHSHDNLSAHCEDQGRNSFLWTIQRSPPAYLFGTIHVPYNKVWQYIPENSKVAFNESDSAIFELDLTNPRTMKALADCQMLPEGESLSDILPSELLSRLEHHFHFIKSILPYWISEDQKKKGLNSEYIFNTIAGNWHKKRPVWIMLLVNALTKIEVQSREIPVLDLFLAQQAEKDGKMTGAVEKVEEQCVPLNQLNLSQVVFALSQILNKQEQMREQARPLLSRETLVMHYTCGNLDSLIFNRDSTQVPALLSSPVAPSDVEQARLIEEYFQHELIDKRNARMAQRVSYLLNQYPHTSFFFAFGAGHFVGNQTVIDRLGQLGYNVIHNKPDQNITRLMRNTSKKRPKNIRERKRQERLNQIWEKLIIDRSRYLQRTSNPDLTDKQFQHQSNSAQQGTSSSMINLPVIVFLLGILNLVA</sequence>
<name>A0AAD8C379_BIOPF</name>
<dbReference type="GO" id="GO:0005886">
    <property type="term" value="C:plasma membrane"/>
    <property type="evidence" value="ECO:0007669"/>
    <property type="project" value="UniProtKB-SubCell"/>
</dbReference>
<proteinExistence type="inferred from homology"/>
<evidence type="ECO:0000313" key="15">
    <source>
        <dbReference type="EMBL" id="KAK0064943.1"/>
    </source>
</evidence>
<evidence type="ECO:0000256" key="12">
    <source>
        <dbReference type="ARBA" id="ARBA00023180"/>
    </source>
</evidence>
<evidence type="ECO:0000256" key="5">
    <source>
        <dbReference type="ARBA" id="ARBA00022692"/>
    </source>
</evidence>
<keyword evidence="12" id="KW-0325">Glycoprotein</keyword>
<feature type="signal peptide" evidence="14">
    <location>
        <begin position="1"/>
        <end position="21"/>
    </location>
</feature>
<dbReference type="EC" id="3.4.-.-" evidence="13"/>
<evidence type="ECO:0000256" key="1">
    <source>
        <dbReference type="ARBA" id="ARBA00001941"/>
    </source>
</evidence>
<evidence type="ECO:0000256" key="9">
    <source>
        <dbReference type="ARBA" id="ARBA00022989"/>
    </source>
</evidence>
<evidence type="ECO:0000313" key="16">
    <source>
        <dbReference type="Proteomes" id="UP001233172"/>
    </source>
</evidence>
<keyword evidence="8 13" id="KW-0378">Hydrolase</keyword>
<evidence type="ECO:0000256" key="8">
    <source>
        <dbReference type="ARBA" id="ARBA00022801"/>
    </source>
</evidence>
<comment type="cofactor">
    <cofactor evidence="1">
        <name>Co(2+)</name>
        <dbReference type="ChEBI" id="CHEBI:48828"/>
    </cofactor>
</comment>
<evidence type="ECO:0000256" key="3">
    <source>
        <dbReference type="ARBA" id="ARBA00008261"/>
    </source>
</evidence>
<keyword evidence="16" id="KW-1185">Reference proteome</keyword>
<dbReference type="Pfam" id="PF01963">
    <property type="entry name" value="TraB_PrgY_gumN"/>
    <property type="match status" value="1"/>
</dbReference>
<dbReference type="PANTHER" id="PTHR31120:SF6">
    <property type="entry name" value="METALLOPROTEASE TIKI HOMOLOG"/>
    <property type="match status" value="1"/>
</dbReference>
<keyword evidence="7 13" id="KW-0732">Signal</keyword>
<evidence type="ECO:0000256" key="7">
    <source>
        <dbReference type="ARBA" id="ARBA00022729"/>
    </source>
</evidence>
<comment type="cofactor">
    <cofactor evidence="13">
        <name>Mn(2+)</name>
        <dbReference type="ChEBI" id="CHEBI:29035"/>
    </cofactor>
    <cofactor evidence="13">
        <name>Co(2+)</name>
        <dbReference type="ChEBI" id="CHEBI:48828"/>
    </cofactor>
    <text evidence="13">Divalent metal cations. Mn(2+) or Co(2+).</text>
</comment>
<reference evidence="15" key="1">
    <citation type="journal article" date="2023" name="PLoS Negl. Trop. Dis.">
        <title>A genome sequence for Biomphalaria pfeifferi, the major vector snail for the human-infecting parasite Schistosoma mansoni.</title>
        <authorList>
            <person name="Bu L."/>
            <person name="Lu L."/>
            <person name="Laidemitt M.R."/>
            <person name="Zhang S.M."/>
            <person name="Mutuku M."/>
            <person name="Mkoji G."/>
            <person name="Steinauer M."/>
            <person name="Loker E.S."/>
        </authorList>
    </citation>
    <scope>NUCLEOTIDE SEQUENCE</scope>
    <source>
        <strain evidence="15">KasaAsao</strain>
    </source>
</reference>
<evidence type="ECO:0000256" key="11">
    <source>
        <dbReference type="ARBA" id="ARBA00023136"/>
    </source>
</evidence>
<comment type="function">
    <text evidence="13">Metalloprotease that acts as a negative regulator of the Wnt signaling pathway.</text>
</comment>
<dbReference type="PANTHER" id="PTHR31120">
    <property type="entry name" value="METALLOPROTEASE TIKI"/>
    <property type="match status" value="1"/>
</dbReference>
<evidence type="ECO:0000256" key="14">
    <source>
        <dbReference type="SAM" id="SignalP"/>
    </source>
</evidence>
<keyword evidence="5" id="KW-0812">Transmembrane</keyword>
<dbReference type="InterPro" id="IPR040230">
    <property type="entry name" value="TIKI1/2-like"/>
</dbReference>
<keyword evidence="9" id="KW-1133">Transmembrane helix</keyword>
<keyword evidence="13" id="KW-0879">Wnt signaling pathway</keyword>
<protein>
    <recommendedName>
        <fullName evidence="13">Metalloprotease TIKI homolog</fullName>
        <ecNumber evidence="13">3.4.-.-</ecNumber>
    </recommendedName>
</protein>
<dbReference type="EMBL" id="JASAOG010000015">
    <property type="protein sequence ID" value="KAK0064943.1"/>
    <property type="molecule type" value="Genomic_DNA"/>
</dbReference>
<accession>A0AAD8C379</accession>
<reference evidence="15" key="2">
    <citation type="submission" date="2023-04" db="EMBL/GenBank/DDBJ databases">
        <authorList>
            <person name="Bu L."/>
            <person name="Lu L."/>
            <person name="Laidemitt M.R."/>
            <person name="Zhang S.M."/>
            <person name="Mutuku M."/>
            <person name="Mkoji G."/>
            <person name="Steinauer M."/>
            <person name="Loker E.S."/>
        </authorList>
    </citation>
    <scope>NUCLEOTIDE SEQUENCE</scope>
    <source>
        <strain evidence="15">KasaAsao</strain>
        <tissue evidence="15">Whole Snail</tissue>
    </source>
</reference>
<keyword evidence="6 13" id="KW-0479">Metal-binding</keyword>
<keyword evidence="13" id="KW-1003">Cell membrane</keyword>
<evidence type="ECO:0000256" key="13">
    <source>
        <dbReference type="RuleBase" id="RU369069"/>
    </source>
</evidence>
<keyword evidence="10 13" id="KW-0482">Metalloprotease</keyword>
<comment type="similarity">
    <text evidence="3 13">Belongs to the TIKI family.</text>
</comment>
<dbReference type="InterPro" id="IPR002816">
    <property type="entry name" value="TraB/PrgY/GumN_fam"/>
</dbReference>
<feature type="chain" id="PRO_5042166912" description="Metalloprotease TIKI homolog" evidence="14">
    <location>
        <begin position="22"/>
        <end position="436"/>
    </location>
</feature>
<dbReference type="GO" id="GO:0004222">
    <property type="term" value="F:metalloendopeptidase activity"/>
    <property type="evidence" value="ECO:0007669"/>
    <property type="project" value="UniProtKB-UniRule"/>
</dbReference>
<gene>
    <name evidence="15" type="ORF">Bpfe_005501</name>
</gene>
<organism evidence="15 16">
    <name type="scientific">Biomphalaria pfeifferi</name>
    <name type="common">Bloodfluke planorb</name>
    <name type="synonym">Freshwater snail</name>
    <dbReference type="NCBI Taxonomy" id="112525"/>
    <lineage>
        <taxon>Eukaryota</taxon>
        <taxon>Metazoa</taxon>
        <taxon>Spiralia</taxon>
        <taxon>Lophotrochozoa</taxon>
        <taxon>Mollusca</taxon>
        <taxon>Gastropoda</taxon>
        <taxon>Heterobranchia</taxon>
        <taxon>Euthyneura</taxon>
        <taxon>Panpulmonata</taxon>
        <taxon>Hygrophila</taxon>
        <taxon>Lymnaeoidea</taxon>
        <taxon>Planorbidae</taxon>
        <taxon>Biomphalaria</taxon>
    </lineage>
</organism>
<dbReference type="GO" id="GO:0030178">
    <property type="term" value="P:negative regulation of Wnt signaling pathway"/>
    <property type="evidence" value="ECO:0007669"/>
    <property type="project" value="UniProtKB-UniRule"/>
</dbReference>
<evidence type="ECO:0000256" key="6">
    <source>
        <dbReference type="ARBA" id="ARBA00022723"/>
    </source>
</evidence>
<dbReference type="GO" id="GO:0016055">
    <property type="term" value="P:Wnt signaling pathway"/>
    <property type="evidence" value="ECO:0007669"/>
    <property type="project" value="UniProtKB-KW"/>
</dbReference>
<dbReference type="GO" id="GO:0006508">
    <property type="term" value="P:proteolysis"/>
    <property type="evidence" value="ECO:0007669"/>
    <property type="project" value="UniProtKB-KW"/>
</dbReference>
<evidence type="ECO:0000256" key="2">
    <source>
        <dbReference type="ARBA" id="ARBA00004479"/>
    </source>
</evidence>
<dbReference type="CDD" id="cd14789">
    <property type="entry name" value="Tiki"/>
    <property type="match status" value="1"/>
</dbReference>
<dbReference type="Proteomes" id="UP001233172">
    <property type="component" value="Unassembled WGS sequence"/>
</dbReference>
<dbReference type="GO" id="GO:0046872">
    <property type="term" value="F:metal ion binding"/>
    <property type="evidence" value="ECO:0007669"/>
    <property type="project" value="UniProtKB-UniRule"/>
</dbReference>
<keyword evidence="11" id="KW-0472">Membrane</keyword>
<keyword evidence="4 13" id="KW-0645">Protease</keyword>
<comment type="caution">
    <text evidence="15">The sequence shown here is derived from an EMBL/GenBank/DDBJ whole genome shotgun (WGS) entry which is preliminary data.</text>
</comment>